<reference evidence="2 3" key="1">
    <citation type="submission" date="2017-12" db="EMBL/GenBank/DDBJ databases">
        <title>Sequencing, de novo assembly and annotation of complete genome of a new Thraustochytrid species, strain FCC1311.</title>
        <authorList>
            <person name="Sedici K."/>
            <person name="Godart F."/>
            <person name="Aiese Cigliano R."/>
            <person name="Sanseverino W."/>
            <person name="Barakat M."/>
            <person name="Ortet P."/>
            <person name="Marechal E."/>
            <person name="Cagnac O."/>
            <person name="Amato A."/>
        </authorList>
    </citation>
    <scope>NUCLEOTIDE SEQUENCE [LARGE SCALE GENOMIC DNA]</scope>
</reference>
<dbReference type="InterPro" id="IPR036409">
    <property type="entry name" value="Aldolase_II/adducin_N_sf"/>
</dbReference>
<dbReference type="SUPFAM" id="SSF53639">
    <property type="entry name" value="AraD/HMP-PK domain-like"/>
    <property type="match status" value="1"/>
</dbReference>
<dbReference type="InterPro" id="IPR001303">
    <property type="entry name" value="Aldolase_II/adducin_N"/>
</dbReference>
<name>A0A2R5GH42_9STRA</name>
<dbReference type="InterPro" id="IPR051017">
    <property type="entry name" value="Aldolase-II_Adducin_sf"/>
</dbReference>
<dbReference type="SMART" id="SM01007">
    <property type="entry name" value="Aldolase_II"/>
    <property type="match status" value="1"/>
</dbReference>
<sequence length="253" mass="28689">MMSGPQREMIKKANVAEASSFSANQKSMADRIFYAIPASSESEIRSDLKTAHRLVAHYGWDDLTWNHISSRCSSEDNEEDCCDLVREYDFVFDSIAESGNVIHSGIYAERPDVRCIIHIHTPAIMAISCIEEPFRFLVQDSAIFYNRLGYHSYEGMHSTDEEKESIARNLGKDGVALIMRNHGATIVGRSIQEAFVRTYYLNRCCQVQLDAMATGSKLIECSPDLLQHAQQQIEEVIPSGRYEWAALKRLVDR</sequence>
<organism evidence="2 3">
    <name type="scientific">Hondaea fermentalgiana</name>
    <dbReference type="NCBI Taxonomy" id="2315210"/>
    <lineage>
        <taxon>Eukaryota</taxon>
        <taxon>Sar</taxon>
        <taxon>Stramenopiles</taxon>
        <taxon>Bigyra</taxon>
        <taxon>Labyrinthulomycetes</taxon>
        <taxon>Thraustochytrida</taxon>
        <taxon>Thraustochytriidae</taxon>
        <taxon>Hondaea</taxon>
    </lineage>
</organism>
<dbReference type="GO" id="GO:0005856">
    <property type="term" value="C:cytoskeleton"/>
    <property type="evidence" value="ECO:0007669"/>
    <property type="project" value="TreeGrafter"/>
</dbReference>
<keyword evidence="3" id="KW-1185">Reference proteome</keyword>
<evidence type="ECO:0000313" key="2">
    <source>
        <dbReference type="EMBL" id="GBG27591.1"/>
    </source>
</evidence>
<dbReference type="PANTHER" id="PTHR10672">
    <property type="entry name" value="ADDUCIN"/>
    <property type="match status" value="1"/>
</dbReference>
<dbReference type="OrthoDB" id="193370at2759"/>
<dbReference type="InParanoid" id="A0A2R5GH42"/>
<protein>
    <submittedName>
        <fullName evidence="2">Alpha-adducin</fullName>
    </submittedName>
</protein>
<dbReference type="Proteomes" id="UP000241890">
    <property type="component" value="Unassembled WGS sequence"/>
</dbReference>
<evidence type="ECO:0000259" key="1">
    <source>
        <dbReference type="SMART" id="SM01007"/>
    </source>
</evidence>
<dbReference type="Pfam" id="PF00596">
    <property type="entry name" value="Aldolase_II"/>
    <property type="match status" value="1"/>
</dbReference>
<dbReference type="Gene3D" id="3.40.225.10">
    <property type="entry name" value="Class II aldolase/adducin N-terminal domain"/>
    <property type="match status" value="1"/>
</dbReference>
<gene>
    <name evidence="2" type="ORF">FCC1311_038142</name>
</gene>
<dbReference type="AlphaFoldDB" id="A0A2R5GH42"/>
<feature type="domain" description="Class II aldolase/adducin N-terminal" evidence="1">
    <location>
        <begin position="46"/>
        <end position="209"/>
    </location>
</feature>
<dbReference type="GO" id="GO:0051015">
    <property type="term" value="F:actin filament binding"/>
    <property type="evidence" value="ECO:0007669"/>
    <property type="project" value="TreeGrafter"/>
</dbReference>
<evidence type="ECO:0000313" key="3">
    <source>
        <dbReference type="Proteomes" id="UP000241890"/>
    </source>
</evidence>
<dbReference type="PANTHER" id="PTHR10672:SF21">
    <property type="entry name" value="CLASS II ALDOLASE_ADDUCIN N-TERMINAL DOMAIN-CONTAINING PROTEIN"/>
    <property type="match status" value="1"/>
</dbReference>
<dbReference type="EMBL" id="BEYU01000033">
    <property type="protein sequence ID" value="GBG27591.1"/>
    <property type="molecule type" value="Genomic_DNA"/>
</dbReference>
<accession>A0A2R5GH42</accession>
<comment type="caution">
    <text evidence="2">The sequence shown here is derived from an EMBL/GenBank/DDBJ whole genome shotgun (WGS) entry which is preliminary data.</text>
</comment>
<proteinExistence type="predicted"/>